<dbReference type="NCBIfam" id="TIGR00786">
    <property type="entry name" value="dctM"/>
    <property type="match status" value="1"/>
</dbReference>
<feature type="transmembrane region" description="Helical" evidence="7">
    <location>
        <begin position="213"/>
        <end position="235"/>
    </location>
</feature>
<keyword evidence="5 7" id="KW-1133">Transmembrane helix</keyword>
<keyword evidence="4 7" id="KW-0812">Transmembrane</keyword>
<evidence type="ECO:0000256" key="4">
    <source>
        <dbReference type="ARBA" id="ARBA00022692"/>
    </source>
</evidence>
<dbReference type="PIRSF" id="PIRSF006066">
    <property type="entry name" value="HI0050"/>
    <property type="match status" value="1"/>
</dbReference>
<reference evidence="9 10" key="1">
    <citation type="submission" date="2015-09" db="EMBL/GenBank/DDBJ databases">
        <authorList>
            <consortium name="Pathogen Informatics"/>
        </authorList>
    </citation>
    <scope>NUCLEOTIDE SEQUENCE [LARGE SCALE GENOMIC DNA]</scope>
    <source>
        <strain evidence="9 10">2789STDY5608891</strain>
    </source>
</reference>
<keyword evidence="6 7" id="KW-0472">Membrane</keyword>
<dbReference type="GO" id="GO:0005886">
    <property type="term" value="C:plasma membrane"/>
    <property type="evidence" value="ECO:0007669"/>
    <property type="project" value="UniProtKB-SubCell"/>
</dbReference>
<dbReference type="AlphaFoldDB" id="A0A173VA73"/>
<proteinExistence type="predicted"/>
<evidence type="ECO:0000259" key="8">
    <source>
        <dbReference type="Pfam" id="PF06808"/>
    </source>
</evidence>
<dbReference type="GO" id="GO:0022857">
    <property type="term" value="F:transmembrane transporter activity"/>
    <property type="evidence" value="ECO:0007669"/>
    <property type="project" value="TreeGrafter"/>
</dbReference>
<name>A0A173VA73_EUBRA</name>
<keyword evidence="3" id="KW-0997">Cell inner membrane</keyword>
<feature type="transmembrane region" description="Helical" evidence="7">
    <location>
        <begin position="394"/>
        <end position="419"/>
    </location>
</feature>
<sequence>MLIAIVVFVIALIIGAPLAIALGLFGVAHIATMGDATFFNLCVQRMFGGVNIISLSCIPFFMLAGELMNGGGVTTRLLDLLRSILGHVKGGLAYCTVVISAILAAILGSAQGEASLLCRVLVPELKKDGYPEDFSGALISAAAVLGPVIPPSTMFVFYCMLTDVSIKYMFIAGIVPGILLAVAYCIVVAYKAKKMGLNGTGVKPELKKIGKAFVKAIPALCVPLIIIVGITAGIFTATESGAVACVAAMVAGLVYRELDIKKLPQMLFRAAISTGAIFLIVAFGNIIAWSMAKDGIPGLIMTALTSLTSNKYLIILIILVLLVLIGCVLDMASATLVFLPVLFPLAISIGMDGVHFGIIFSIMISIGLITPPVGQVLFVTSNVGKIDFNKIVKQIWVFVIAALAVTAAMAYLPNVVLWIPRLLGYGG</sequence>
<dbReference type="PANTHER" id="PTHR33362">
    <property type="entry name" value="SIALIC ACID TRAP TRANSPORTER PERMEASE PROTEIN SIAT-RELATED"/>
    <property type="match status" value="1"/>
</dbReference>
<evidence type="ECO:0000256" key="3">
    <source>
        <dbReference type="ARBA" id="ARBA00022519"/>
    </source>
</evidence>
<feature type="transmembrane region" description="Helical" evidence="7">
    <location>
        <begin position="312"/>
        <end position="342"/>
    </location>
</feature>
<feature type="transmembrane region" description="Helical" evidence="7">
    <location>
        <begin position="84"/>
        <end position="107"/>
    </location>
</feature>
<evidence type="ECO:0000256" key="7">
    <source>
        <dbReference type="SAM" id="Phobius"/>
    </source>
</evidence>
<dbReference type="PANTHER" id="PTHR33362:SF2">
    <property type="entry name" value="TRAP TRANSPORTER LARGE PERMEASE PROTEIN"/>
    <property type="match status" value="1"/>
</dbReference>
<dbReference type="GeneID" id="97392372"/>
<dbReference type="Pfam" id="PF06808">
    <property type="entry name" value="DctM"/>
    <property type="match status" value="1"/>
</dbReference>
<evidence type="ECO:0000256" key="1">
    <source>
        <dbReference type="ARBA" id="ARBA00004429"/>
    </source>
</evidence>
<dbReference type="EMBL" id="CYYA01000023">
    <property type="protein sequence ID" value="CUN23177.1"/>
    <property type="molecule type" value="Genomic_DNA"/>
</dbReference>
<evidence type="ECO:0000313" key="10">
    <source>
        <dbReference type="Proteomes" id="UP000095492"/>
    </source>
</evidence>
<evidence type="ECO:0000313" key="9">
    <source>
        <dbReference type="EMBL" id="CUN23177.1"/>
    </source>
</evidence>
<feature type="transmembrane region" description="Helical" evidence="7">
    <location>
        <begin position="241"/>
        <end position="258"/>
    </location>
</feature>
<dbReference type="RefSeq" id="WP_055290896.1">
    <property type="nucleotide sequence ID" value="NZ_CP173382.1"/>
</dbReference>
<evidence type="ECO:0000256" key="2">
    <source>
        <dbReference type="ARBA" id="ARBA00022475"/>
    </source>
</evidence>
<protein>
    <submittedName>
        <fullName evidence="9">Neu5Ac permease</fullName>
    </submittedName>
</protein>
<evidence type="ECO:0000256" key="5">
    <source>
        <dbReference type="ARBA" id="ARBA00022989"/>
    </source>
</evidence>
<comment type="subcellular location">
    <subcellularLocation>
        <location evidence="1">Cell inner membrane</location>
        <topology evidence="1">Multi-pass membrane protein</topology>
    </subcellularLocation>
</comment>
<dbReference type="STRING" id="39490.ERS852448_02619"/>
<dbReference type="InterPro" id="IPR004681">
    <property type="entry name" value="TRAP_DctM"/>
</dbReference>
<dbReference type="OrthoDB" id="9785600at2"/>
<feature type="transmembrane region" description="Helical" evidence="7">
    <location>
        <begin position="354"/>
        <end position="374"/>
    </location>
</feature>
<feature type="transmembrane region" description="Helical" evidence="7">
    <location>
        <begin position="170"/>
        <end position="192"/>
    </location>
</feature>
<feature type="transmembrane region" description="Helical" evidence="7">
    <location>
        <begin position="43"/>
        <end position="64"/>
    </location>
</feature>
<dbReference type="Proteomes" id="UP000095492">
    <property type="component" value="Unassembled WGS sequence"/>
</dbReference>
<gene>
    <name evidence="9" type="primary">siaT_3</name>
    <name evidence="9" type="ORF">ERS852448_02619</name>
</gene>
<feature type="transmembrane region" description="Helical" evidence="7">
    <location>
        <begin position="270"/>
        <end position="292"/>
    </location>
</feature>
<organism evidence="9 10">
    <name type="scientific">Eubacterium ramulus</name>
    <dbReference type="NCBI Taxonomy" id="39490"/>
    <lineage>
        <taxon>Bacteria</taxon>
        <taxon>Bacillati</taxon>
        <taxon>Bacillota</taxon>
        <taxon>Clostridia</taxon>
        <taxon>Eubacteriales</taxon>
        <taxon>Eubacteriaceae</taxon>
        <taxon>Eubacterium</taxon>
    </lineage>
</organism>
<evidence type="ECO:0000256" key="6">
    <source>
        <dbReference type="ARBA" id="ARBA00023136"/>
    </source>
</evidence>
<feature type="transmembrane region" description="Helical" evidence="7">
    <location>
        <begin position="6"/>
        <end position="31"/>
    </location>
</feature>
<keyword evidence="2" id="KW-1003">Cell membrane</keyword>
<feature type="transmembrane region" description="Helical" evidence="7">
    <location>
        <begin position="136"/>
        <end position="158"/>
    </location>
</feature>
<dbReference type="InterPro" id="IPR010656">
    <property type="entry name" value="DctM"/>
</dbReference>
<feature type="domain" description="TRAP C4-dicarboxylate transport system permease DctM subunit" evidence="8">
    <location>
        <begin position="5"/>
        <end position="414"/>
    </location>
</feature>
<accession>A0A173VA73</accession>